<organism evidence="3 4">
    <name type="scientific">Durusdinium trenchii</name>
    <dbReference type="NCBI Taxonomy" id="1381693"/>
    <lineage>
        <taxon>Eukaryota</taxon>
        <taxon>Sar</taxon>
        <taxon>Alveolata</taxon>
        <taxon>Dinophyceae</taxon>
        <taxon>Suessiales</taxon>
        <taxon>Symbiodiniaceae</taxon>
        <taxon>Durusdinium</taxon>
    </lineage>
</organism>
<feature type="domain" description="Integrase catalytic" evidence="2">
    <location>
        <begin position="413"/>
        <end position="596"/>
    </location>
</feature>
<name>A0ABP0JDD6_9DINO</name>
<proteinExistence type="predicted"/>
<feature type="region of interest" description="Disordered" evidence="1">
    <location>
        <begin position="1"/>
        <end position="51"/>
    </location>
</feature>
<evidence type="ECO:0000313" key="3">
    <source>
        <dbReference type="EMBL" id="CAK9012404.1"/>
    </source>
</evidence>
<dbReference type="Proteomes" id="UP001642464">
    <property type="component" value="Unassembled WGS sequence"/>
</dbReference>
<sequence>MPDLLAAGLPLPVEAQSARQQADGAGSDSGWNQNDPFSRTDKWIGNPPQPSFEKWRDRESEVLNWAQYVADLSAWASQASLQFGTEILQASRWSTPIRWSSMTLVMRSRSMRLLAILRSTFMGHPRSATLIHAFMEGVDIQAMTSDGSAGTSANGYELLRQLTQEYSLRTRNEALVFRTALASKSFVLTAQETSPSSLVSDTVRRIELEAARYQRLLSTLPSTVDAVGLQVSEADLLMVLVRSLPETVRNYVLRHAEGESYQAYRSAACRWEQQQRMFTDLVPLGGKKEDWHSGWVETSRDGYGAGGELGSETQYRTDVAYFAGCPWVRLHPVETLDRNTDEAEVSGSQQLSLSAIAGVPELTVSEKGYELPVYPLSRAAARELEQHRAQGHTPFHPGCVECARGRSVFSHRRRSQERLQCEIQADFCYLKSQGEILEDDQGLGNIKILVLTELVSNAVGYIVVTSDLKAVKKRISKWMELFGLASTSGATSVVLHTDAEQAVGDLISDCSEKISFLVRKANPQQHRSVGAAERAVRRLKESLGVLRADLNKSGVDLNFTPDSVAEALTYLALVHNHFGKTPSSDFSPLETVCGRLKIFMCREERWAAFDAQENLQNLPVPLEAEYTRQFKRAADTAVQDLEETTRVLGVGMLMVYVDDILLCTSTEQAERSVINAISAVVPTKAVAFSHFVHRVLFGLGEIDEKEQVDIVLESDSSSALQLIGAVDLPRRSRHIDIKLTWLKERVSSNEVQLRHRAGTQNVADLFTKCAWSEADEKALQVMLARRSQGIVPPCVTQTAGSMTDAAKRRLVDFESDEFEEVPFPGSPKDRVATLAAMDVTIADEGKVKHLLPKGVDSFVEWSRTVIAFGKLKDSGLSYKEIVADPKHEAYVAWCKRLKGSTGPAGDFGDFLQAYEMIFDGRLGDGGYYSESTVRRVLK</sequence>
<gene>
    <name evidence="3" type="ORF">SCF082_LOCUS11503</name>
</gene>
<protein>
    <submittedName>
        <fullName evidence="3">CCHC-type domain-containing protein</fullName>
    </submittedName>
</protein>
<evidence type="ECO:0000259" key="2">
    <source>
        <dbReference type="PROSITE" id="PS50994"/>
    </source>
</evidence>
<evidence type="ECO:0000256" key="1">
    <source>
        <dbReference type="SAM" id="MobiDB-lite"/>
    </source>
</evidence>
<dbReference type="InterPro" id="IPR001584">
    <property type="entry name" value="Integrase_cat-core"/>
</dbReference>
<comment type="caution">
    <text evidence="3">The sequence shown here is derived from an EMBL/GenBank/DDBJ whole genome shotgun (WGS) entry which is preliminary data.</text>
</comment>
<dbReference type="PROSITE" id="PS50994">
    <property type="entry name" value="INTEGRASE"/>
    <property type="match status" value="1"/>
</dbReference>
<dbReference type="EMBL" id="CAXAMM010006803">
    <property type="protein sequence ID" value="CAK9012404.1"/>
    <property type="molecule type" value="Genomic_DNA"/>
</dbReference>
<keyword evidence="4" id="KW-1185">Reference proteome</keyword>
<accession>A0ABP0JDD6</accession>
<evidence type="ECO:0000313" key="4">
    <source>
        <dbReference type="Proteomes" id="UP001642464"/>
    </source>
</evidence>
<reference evidence="3 4" key="1">
    <citation type="submission" date="2024-02" db="EMBL/GenBank/DDBJ databases">
        <authorList>
            <person name="Chen Y."/>
            <person name="Shah S."/>
            <person name="Dougan E. K."/>
            <person name="Thang M."/>
            <person name="Chan C."/>
        </authorList>
    </citation>
    <scope>NUCLEOTIDE SEQUENCE [LARGE SCALE GENOMIC DNA]</scope>
</reference>